<accession>A0A2Z5TQT9</accession>
<organism evidence="1 2">
    <name type="scientific">Streptococcus ruminantium</name>
    <dbReference type="NCBI Taxonomy" id="1917441"/>
    <lineage>
        <taxon>Bacteria</taxon>
        <taxon>Bacillati</taxon>
        <taxon>Bacillota</taxon>
        <taxon>Bacilli</taxon>
        <taxon>Lactobacillales</taxon>
        <taxon>Streptococcaceae</taxon>
        <taxon>Streptococcus</taxon>
    </lineage>
</organism>
<gene>
    <name evidence="1" type="ORF">SR187_9575</name>
</gene>
<dbReference type="AlphaFoldDB" id="A0A2Z5TQT9"/>
<sequence>MKLTRVGQVPVEHLFDTIRRSLKEDYQQHTGVPLLDQDIREGLTYTKTFGEKGQHSVKVIVEEFAVPSCYAVCFHSNRGKEHIRYSLRDLGNNQTEIEYSYEMEAGDIFAKGNYFLMKKLFSKSLKRRTEAQLEAMIRYSLEELQLNS</sequence>
<evidence type="ECO:0000313" key="2">
    <source>
        <dbReference type="Proteomes" id="UP000269331"/>
    </source>
</evidence>
<dbReference type="Pfam" id="PF11687">
    <property type="entry name" value="DUF3284"/>
    <property type="match status" value="1"/>
</dbReference>
<dbReference type="KEGG" id="srq:SR187_9575"/>
<protein>
    <submittedName>
        <fullName evidence="1">DUF3284 domain-containing protein</fullName>
    </submittedName>
</protein>
<dbReference type="OrthoDB" id="2139539at2"/>
<dbReference type="Proteomes" id="UP000269331">
    <property type="component" value="Chromosome"/>
</dbReference>
<dbReference type="GeneID" id="52230403"/>
<dbReference type="InterPro" id="IPR021701">
    <property type="entry name" value="DUF3284"/>
</dbReference>
<proteinExistence type="predicted"/>
<dbReference type="RefSeq" id="WP_120172366.1">
    <property type="nucleotide sequence ID" value="NZ_AP018400.1"/>
</dbReference>
<name>A0A2Z5TQT9_9STRE</name>
<dbReference type="EMBL" id="AP018400">
    <property type="protein sequence ID" value="BBA93516.1"/>
    <property type="molecule type" value="Genomic_DNA"/>
</dbReference>
<evidence type="ECO:0000313" key="1">
    <source>
        <dbReference type="EMBL" id="BBA93516.1"/>
    </source>
</evidence>
<reference evidence="1 2" key="1">
    <citation type="journal article" date="2018" name="Genome Biol. Evol.">
        <title>Complete Genome Sequence of Streptococcus ruminantium sp. nov. GUT-187T (=DSM 104980T =JCM 31869T), the Type Strain of S. ruminantium, and Comparison with Genome Sequences of Streptococcus suis Strains.</title>
        <authorList>
            <person name="Tohya M."/>
            <person name="Sekizaki T."/>
            <person name="Miyoshi-Akiyama T."/>
        </authorList>
    </citation>
    <scope>NUCLEOTIDE SEQUENCE [LARGE SCALE GENOMIC DNA]</scope>
    <source>
        <strain evidence="1 2">GUT187T</strain>
    </source>
</reference>